<organism evidence="1 2">
    <name type="scientific">Symbiodinium microadriaticum</name>
    <name type="common">Dinoflagellate</name>
    <name type="synonym">Zooxanthella microadriatica</name>
    <dbReference type="NCBI Taxonomy" id="2951"/>
    <lineage>
        <taxon>Eukaryota</taxon>
        <taxon>Sar</taxon>
        <taxon>Alveolata</taxon>
        <taxon>Dinophyceae</taxon>
        <taxon>Suessiales</taxon>
        <taxon>Symbiodiniaceae</taxon>
        <taxon>Symbiodinium</taxon>
    </lineage>
</organism>
<keyword evidence="2" id="KW-1185">Reference proteome</keyword>
<accession>A0A1Q9DVS8</accession>
<dbReference type="Gene3D" id="3.90.550.10">
    <property type="entry name" value="Spore Coat Polysaccharide Biosynthesis Protein SpsA, Chain A"/>
    <property type="match status" value="1"/>
</dbReference>
<name>A0A1Q9DVS8_SYMMI</name>
<dbReference type="EMBL" id="LSRX01000368">
    <property type="protein sequence ID" value="OLP99286.1"/>
    <property type="molecule type" value="Genomic_DNA"/>
</dbReference>
<dbReference type="AlphaFoldDB" id="A0A1Q9DVS8"/>
<dbReference type="InterPro" id="IPR029044">
    <property type="entry name" value="Nucleotide-diphossugar_trans"/>
</dbReference>
<reference evidence="1 2" key="1">
    <citation type="submission" date="2016-02" db="EMBL/GenBank/DDBJ databases">
        <title>Genome analysis of coral dinoflagellate symbionts highlights evolutionary adaptations to a symbiotic lifestyle.</title>
        <authorList>
            <person name="Aranda M."/>
            <person name="Li Y."/>
            <person name="Liew Y.J."/>
            <person name="Baumgarten S."/>
            <person name="Simakov O."/>
            <person name="Wilson M."/>
            <person name="Piel J."/>
            <person name="Ashoor H."/>
            <person name="Bougouffa S."/>
            <person name="Bajic V.B."/>
            <person name="Ryu T."/>
            <person name="Ravasi T."/>
            <person name="Bayer T."/>
            <person name="Micklem G."/>
            <person name="Kim H."/>
            <person name="Bhak J."/>
            <person name="Lajeunesse T.C."/>
            <person name="Voolstra C.R."/>
        </authorList>
    </citation>
    <scope>NUCLEOTIDE SEQUENCE [LARGE SCALE GENOMIC DNA]</scope>
    <source>
        <strain evidence="1 2">CCMP2467</strain>
    </source>
</reference>
<sequence>MGLDVEEHLRLAEGRRGVFLEVQGSVRRGLLDFLKLPSHWNVMAEGVLGHQVDTGKKPFGEKLAPSSTRALLFTLRHALHYSEALQYAIEGPFKKFPAIAALARFKKLFVLVSRLVASKEEDVIVSADFLLFFQQLREVLEADDSLLCARSSLVPVHRSAHGTKLLEGLTLPEGVDSFPGTAWMFASQRLMRWGLRLLSHGYPEGKSAGRQGRCIVPEVARARRIGEGHVDGRVSAKTYTQQSAEVFVSPRPETQDGA</sequence>
<dbReference type="Proteomes" id="UP000186817">
    <property type="component" value="Unassembled WGS sequence"/>
</dbReference>
<evidence type="ECO:0000313" key="1">
    <source>
        <dbReference type="EMBL" id="OLP99286.1"/>
    </source>
</evidence>
<comment type="caution">
    <text evidence="1">The sequence shown here is derived from an EMBL/GenBank/DDBJ whole genome shotgun (WGS) entry which is preliminary data.</text>
</comment>
<gene>
    <name evidence="1" type="ORF">AK812_SmicGene18183</name>
</gene>
<protein>
    <submittedName>
        <fullName evidence="1">Uncharacterized protein</fullName>
    </submittedName>
</protein>
<proteinExistence type="predicted"/>
<evidence type="ECO:0000313" key="2">
    <source>
        <dbReference type="Proteomes" id="UP000186817"/>
    </source>
</evidence>